<protein>
    <recommendedName>
        <fullName evidence="3">Aminoglycoside 6-adenylyltransferase</fullName>
    </recommendedName>
</protein>
<proteinExistence type="predicted"/>
<evidence type="ECO:0000313" key="1">
    <source>
        <dbReference type="EMBL" id="OJG19717.1"/>
    </source>
</evidence>
<keyword evidence="2" id="KW-1185">Reference proteome</keyword>
<sequence length="275" mass="31985">MMQLILETAKSLPEVVAVAMNGSRANPKLPKDAYQDFDIVYFVTDKEPLLADRSWLRAFDEVLIMQTPEEMTLFPPSLGERFTFLMQFTDGNRLDLMLCPLSAIPEWAEDPLVEVLYDPQHLLPQRVPTDEPFWLKQPTQAEILDSWNEFWWLSLYVTKGLQRHELVYAMDHHQSCVYEYLRLLEWLAGFRAGFQQSIGKHDKWLFHLLPEKEVDFAQCLSYRTEAETWESLLGLQRLFNRDMAELAVLSGFDYPQAQGEAIISYTLGLRGSINE</sequence>
<dbReference type="STRING" id="214095.RU97_GL001288"/>
<dbReference type="Pfam" id="PF04439">
    <property type="entry name" value="Adenyl_transf"/>
    <property type="match status" value="1"/>
</dbReference>
<reference evidence="1 2" key="1">
    <citation type="submission" date="2014-12" db="EMBL/GenBank/DDBJ databases">
        <title>Draft genome sequences of 29 type strains of Enterococci.</title>
        <authorList>
            <person name="Zhong Z."/>
            <person name="Sun Z."/>
            <person name="Liu W."/>
            <person name="Zhang W."/>
            <person name="Zhang H."/>
        </authorList>
    </citation>
    <scope>NUCLEOTIDE SEQUENCE [LARGE SCALE GENOMIC DNA]</scope>
    <source>
        <strain evidence="1 2">DSM 17029</strain>
    </source>
</reference>
<dbReference type="InterPro" id="IPR007530">
    <property type="entry name" value="Aminoglycoside_adenylylTfrase"/>
</dbReference>
<dbReference type="InterPro" id="IPR043519">
    <property type="entry name" value="NT_sf"/>
</dbReference>
<dbReference type="SUPFAM" id="SSF81301">
    <property type="entry name" value="Nucleotidyltransferase"/>
    <property type="match status" value="1"/>
</dbReference>
<dbReference type="AlphaFoldDB" id="A0A1L8RIY4"/>
<evidence type="ECO:0000313" key="2">
    <source>
        <dbReference type="Proteomes" id="UP000181884"/>
    </source>
</evidence>
<dbReference type="Proteomes" id="UP000181884">
    <property type="component" value="Unassembled WGS sequence"/>
</dbReference>
<dbReference type="SUPFAM" id="SSF81631">
    <property type="entry name" value="PAP/OAS1 substrate-binding domain"/>
    <property type="match status" value="1"/>
</dbReference>
<name>A0A1L8RIY4_9ENTE</name>
<gene>
    <name evidence="1" type="ORF">RU97_GL001288</name>
</gene>
<dbReference type="EMBL" id="JXKH01000002">
    <property type="protein sequence ID" value="OJG19717.1"/>
    <property type="molecule type" value="Genomic_DNA"/>
</dbReference>
<evidence type="ECO:0008006" key="3">
    <source>
        <dbReference type="Google" id="ProtNLM"/>
    </source>
</evidence>
<comment type="caution">
    <text evidence="1">The sequence shown here is derived from an EMBL/GenBank/DDBJ whole genome shotgun (WGS) entry which is preliminary data.</text>
</comment>
<accession>A0A1L8RIY4</accession>
<dbReference type="Gene3D" id="1.20.120.330">
    <property type="entry name" value="Nucleotidyltransferases domain 2"/>
    <property type="match status" value="1"/>
</dbReference>
<dbReference type="Gene3D" id="3.30.460.10">
    <property type="entry name" value="Beta Polymerase, domain 2"/>
    <property type="match status" value="1"/>
</dbReference>
<organism evidence="1 2">
    <name type="scientific">Enterococcus canis</name>
    <dbReference type="NCBI Taxonomy" id="214095"/>
    <lineage>
        <taxon>Bacteria</taxon>
        <taxon>Bacillati</taxon>
        <taxon>Bacillota</taxon>
        <taxon>Bacilli</taxon>
        <taxon>Lactobacillales</taxon>
        <taxon>Enterococcaceae</taxon>
        <taxon>Enterococcus</taxon>
    </lineage>
</organism>